<dbReference type="SFLD" id="SFLDS00003">
    <property type="entry name" value="Haloacid_Dehalogenase"/>
    <property type="match status" value="1"/>
</dbReference>
<dbReference type="Proteomes" id="UP000249782">
    <property type="component" value="Unassembled WGS sequence"/>
</dbReference>
<keyword evidence="1" id="KW-0378">Hydrolase</keyword>
<dbReference type="Gene3D" id="1.10.150.240">
    <property type="entry name" value="Putative phosphatase, domain 2"/>
    <property type="match status" value="1"/>
</dbReference>
<evidence type="ECO:0000313" key="2">
    <source>
        <dbReference type="Proteomes" id="UP000249782"/>
    </source>
</evidence>
<keyword evidence="2" id="KW-1185">Reference proteome</keyword>
<dbReference type="EMBL" id="QLOE01000001">
    <property type="protein sequence ID" value="RAO79975.1"/>
    <property type="molecule type" value="Genomic_DNA"/>
</dbReference>
<dbReference type="Gene3D" id="3.40.50.1000">
    <property type="entry name" value="HAD superfamily/HAD-like"/>
    <property type="match status" value="1"/>
</dbReference>
<protein>
    <submittedName>
        <fullName evidence="1">HAD family hydrolase</fullName>
    </submittedName>
</protein>
<dbReference type="GO" id="GO:0008967">
    <property type="term" value="F:phosphoglycolate phosphatase activity"/>
    <property type="evidence" value="ECO:0007669"/>
    <property type="project" value="TreeGrafter"/>
</dbReference>
<dbReference type="AlphaFoldDB" id="A0A328PJF0"/>
<evidence type="ECO:0000313" key="1">
    <source>
        <dbReference type="EMBL" id="RAO79975.1"/>
    </source>
</evidence>
<name>A0A328PJF0_9EURY</name>
<sequence>MLVVLFDIDKTLLIGSHCHFYSFKQAFKDLYGENITLDIPNLQGMTDKQIIYQIAKKNGIRISDFENIRERIVDHYIKNVKREKIKPLRGTREILDLLEDMRIPKGIVTGNIEDIAWIKLKKARFNDYFGFGAFGDEGCQRSALLRLALKRAEKIYNKINPKESIIVGDTPRDIKAGKKVGTITVGVATGDFTIKELKAAGADHVFKSLEDKEKFIRIIQKNMITCEYS</sequence>
<organism evidence="1 2">
    <name type="scientific">Methanothermobacter tenebrarum</name>
    <dbReference type="NCBI Taxonomy" id="680118"/>
    <lineage>
        <taxon>Archaea</taxon>
        <taxon>Methanobacteriati</taxon>
        <taxon>Methanobacteriota</taxon>
        <taxon>Methanomada group</taxon>
        <taxon>Methanobacteria</taxon>
        <taxon>Methanobacteriales</taxon>
        <taxon>Methanobacteriaceae</taxon>
        <taxon>Methanothermobacter</taxon>
    </lineage>
</organism>
<reference evidence="1 2" key="1">
    <citation type="submission" date="2018-06" db="EMBL/GenBank/DDBJ databases">
        <title>Draft genome sequence of hyperthermophilic methanogen Methanothermobacter tenebrarum sp. MCM-B 1447.</title>
        <authorList>
            <person name="Pore S.D."/>
            <person name="Dagar S."/>
            <person name="Dhakephalkar P.K."/>
        </authorList>
    </citation>
    <scope>NUCLEOTIDE SEQUENCE [LARGE SCALE GENOMIC DNA]</scope>
    <source>
        <strain evidence="1 2">MCM B 1447</strain>
    </source>
</reference>
<dbReference type="Pfam" id="PF13419">
    <property type="entry name" value="HAD_2"/>
    <property type="match status" value="1"/>
</dbReference>
<dbReference type="GO" id="GO:0006281">
    <property type="term" value="P:DNA repair"/>
    <property type="evidence" value="ECO:0007669"/>
    <property type="project" value="TreeGrafter"/>
</dbReference>
<dbReference type="SUPFAM" id="SSF56784">
    <property type="entry name" value="HAD-like"/>
    <property type="match status" value="1"/>
</dbReference>
<accession>A0A328PJF0</accession>
<dbReference type="PANTHER" id="PTHR43434:SF1">
    <property type="entry name" value="PHOSPHOGLYCOLATE PHOSPHATASE"/>
    <property type="match status" value="1"/>
</dbReference>
<dbReference type="InterPro" id="IPR023198">
    <property type="entry name" value="PGP-like_dom2"/>
</dbReference>
<dbReference type="OrthoDB" id="82046at2157"/>
<proteinExistence type="predicted"/>
<dbReference type="InterPro" id="IPR050155">
    <property type="entry name" value="HAD-like_hydrolase_sf"/>
</dbReference>
<dbReference type="SFLD" id="SFLDG01129">
    <property type="entry name" value="C1.5:_HAD__Beta-PGM__Phosphata"/>
    <property type="match status" value="1"/>
</dbReference>
<dbReference type="PANTHER" id="PTHR43434">
    <property type="entry name" value="PHOSPHOGLYCOLATE PHOSPHATASE"/>
    <property type="match status" value="1"/>
</dbReference>
<comment type="caution">
    <text evidence="1">The sequence shown here is derived from an EMBL/GenBank/DDBJ whole genome shotgun (WGS) entry which is preliminary data.</text>
</comment>
<gene>
    <name evidence="1" type="ORF">DPC56_00550</name>
</gene>
<dbReference type="InterPro" id="IPR041492">
    <property type="entry name" value="HAD_2"/>
</dbReference>
<dbReference type="InterPro" id="IPR036412">
    <property type="entry name" value="HAD-like_sf"/>
</dbReference>
<dbReference type="InterPro" id="IPR023214">
    <property type="entry name" value="HAD_sf"/>
</dbReference>